<dbReference type="GO" id="GO:0016266">
    <property type="term" value="P:protein O-linked glycosylation via N-acetyl-galactosamine"/>
    <property type="evidence" value="ECO:0007669"/>
    <property type="project" value="TreeGrafter"/>
</dbReference>
<dbReference type="PANTHER" id="PTHR46012">
    <property type="entry name" value="IP22168P"/>
    <property type="match status" value="1"/>
</dbReference>
<dbReference type="OrthoDB" id="6238971at2759"/>
<keyword evidence="5 13" id="KW-0812">Transmembrane</keyword>
<keyword evidence="15" id="KW-1185">Reference proteome</keyword>
<dbReference type="SUPFAM" id="SSF53448">
    <property type="entry name" value="Nucleotide-diphospho-sugar transferases"/>
    <property type="match status" value="1"/>
</dbReference>
<evidence type="ECO:0000256" key="7">
    <source>
        <dbReference type="ARBA" id="ARBA00022989"/>
    </source>
</evidence>
<dbReference type="InterPro" id="IPR002495">
    <property type="entry name" value="Glyco_trans_8"/>
</dbReference>
<sequence>MFQEIMRRSTYKQLFIGVVFVGAAVLIYSMVPSNSKPKGRISKVKIEPYVSETRKQLGIPTNNNLVKDEHTETVEKTLKAMQDKLAKLQGLQNKIDDNIAAGKQIINNITRDVAPAGADHKTKAVGATGPSDLANVGKIVSPRVGVLKNNFERIELAVVACGPRFEQASVMLKSNVLFTQSPLNIHIFTDEHRDAFISMFSSWPRNIQQKFNYTIYNITFPNGTSDEWKQLFRPCACQRLFIPNILKDKELLLYMDTDTVTLKSLDGLWRYFKTFNSSHLAALTLEDEVEDISWYKENAKFPYYGKLAVNTGVMMMNLTRMREWDWVSHIVGIHKQWKDKIMWGDQDLINILFHFNPEKVLIIPCNWNFKRDHCKHGSNCKRAEDYGAAIIHGNGHTFINDDQPSFKAVFNTFNQYKFGQDYLEYILAPIQHQLNTLFSTHKSQCAKDPHLFHQGLNRELNRLKMEEAAKH</sequence>
<keyword evidence="4" id="KW-0808">Transferase</keyword>
<evidence type="ECO:0000256" key="8">
    <source>
        <dbReference type="ARBA" id="ARBA00023136"/>
    </source>
</evidence>
<dbReference type="Proteomes" id="UP000749559">
    <property type="component" value="Unassembled WGS sequence"/>
</dbReference>
<keyword evidence="3" id="KW-0328">Glycosyltransferase</keyword>
<comment type="similarity">
    <text evidence="2">Belongs to the glycosyltransferase 8 family.</text>
</comment>
<dbReference type="GO" id="GO:0016020">
    <property type="term" value="C:membrane"/>
    <property type="evidence" value="ECO:0007669"/>
    <property type="project" value="UniProtKB-SubCell"/>
</dbReference>
<dbReference type="EMBL" id="CAIIXF020000001">
    <property type="protein sequence ID" value="CAH1775591.1"/>
    <property type="molecule type" value="Genomic_DNA"/>
</dbReference>
<evidence type="ECO:0000256" key="11">
    <source>
        <dbReference type="ARBA" id="ARBA00038854"/>
    </source>
</evidence>
<reference evidence="14" key="1">
    <citation type="submission" date="2022-03" db="EMBL/GenBank/DDBJ databases">
        <authorList>
            <person name="Martin C."/>
        </authorList>
    </citation>
    <scope>NUCLEOTIDE SEQUENCE</scope>
</reference>
<evidence type="ECO:0000256" key="9">
    <source>
        <dbReference type="ARBA" id="ARBA00023180"/>
    </source>
</evidence>
<comment type="catalytic activity">
    <reaction evidence="12">
        <text>3-O-(beta-D-glucosyl)-L-seryl-[EGF-like domain protein] + UDP-alpha-D-xylose = 3-O-[alpha-D-xylosyl-(1-&gt;3)-beta-D-glucosyl]-L-seryl-[EGF-like domain protein] + UDP + H(+)</text>
        <dbReference type="Rhea" id="RHEA:56064"/>
        <dbReference type="Rhea" id="RHEA-COMP:14610"/>
        <dbReference type="Rhea" id="RHEA-COMP:14611"/>
        <dbReference type="ChEBI" id="CHEBI:15378"/>
        <dbReference type="ChEBI" id="CHEBI:57632"/>
        <dbReference type="ChEBI" id="CHEBI:58223"/>
        <dbReference type="ChEBI" id="CHEBI:140575"/>
        <dbReference type="ChEBI" id="CHEBI:140576"/>
        <dbReference type="EC" id="2.4.2.42"/>
    </reaction>
</comment>
<evidence type="ECO:0000256" key="5">
    <source>
        <dbReference type="ARBA" id="ARBA00022692"/>
    </source>
</evidence>
<evidence type="ECO:0000256" key="12">
    <source>
        <dbReference type="ARBA" id="ARBA00049181"/>
    </source>
</evidence>
<evidence type="ECO:0000313" key="14">
    <source>
        <dbReference type="EMBL" id="CAH1775591.1"/>
    </source>
</evidence>
<evidence type="ECO:0000256" key="6">
    <source>
        <dbReference type="ARBA" id="ARBA00022968"/>
    </source>
</evidence>
<evidence type="ECO:0000256" key="3">
    <source>
        <dbReference type="ARBA" id="ARBA00022676"/>
    </source>
</evidence>
<organism evidence="14 15">
    <name type="scientific">Owenia fusiformis</name>
    <name type="common">Polychaete worm</name>
    <dbReference type="NCBI Taxonomy" id="6347"/>
    <lineage>
        <taxon>Eukaryota</taxon>
        <taxon>Metazoa</taxon>
        <taxon>Spiralia</taxon>
        <taxon>Lophotrochozoa</taxon>
        <taxon>Annelida</taxon>
        <taxon>Polychaeta</taxon>
        <taxon>Sedentaria</taxon>
        <taxon>Canalipalpata</taxon>
        <taxon>Sabellida</taxon>
        <taxon>Oweniida</taxon>
        <taxon>Oweniidae</taxon>
        <taxon>Owenia</taxon>
    </lineage>
</organism>
<name>A0A8S4N3Y8_OWEFU</name>
<proteinExistence type="inferred from homology"/>
<keyword evidence="9" id="KW-0325">Glycoprotein</keyword>
<dbReference type="EC" id="2.4.2.42" evidence="11"/>
<dbReference type="Pfam" id="PF01501">
    <property type="entry name" value="Glyco_transf_8"/>
    <property type="match status" value="1"/>
</dbReference>
<comment type="subcellular location">
    <subcellularLocation>
        <location evidence="1">Membrane</location>
        <topology evidence="1">Single-pass type II membrane protein</topology>
    </subcellularLocation>
</comment>
<dbReference type="PANTHER" id="PTHR46012:SF2">
    <property type="entry name" value="IP22168P"/>
    <property type="match status" value="1"/>
</dbReference>
<evidence type="ECO:0000256" key="2">
    <source>
        <dbReference type="ARBA" id="ARBA00006351"/>
    </source>
</evidence>
<evidence type="ECO:0000256" key="1">
    <source>
        <dbReference type="ARBA" id="ARBA00004606"/>
    </source>
</evidence>
<dbReference type="GO" id="GO:0140563">
    <property type="term" value="F:UDP-D-xylose:beta-D-glucoside alpha-1,3-D-xylosyltransferase activity"/>
    <property type="evidence" value="ECO:0007669"/>
    <property type="project" value="UniProtKB-EC"/>
</dbReference>
<evidence type="ECO:0000256" key="13">
    <source>
        <dbReference type="SAM" id="Phobius"/>
    </source>
</evidence>
<evidence type="ECO:0000256" key="4">
    <source>
        <dbReference type="ARBA" id="ARBA00022679"/>
    </source>
</evidence>
<comment type="caution">
    <text evidence="14">The sequence shown here is derived from an EMBL/GenBank/DDBJ whole genome shotgun (WGS) entry which is preliminary data.</text>
</comment>
<keyword evidence="8 13" id="KW-0472">Membrane</keyword>
<keyword evidence="7 13" id="KW-1133">Transmembrane helix</keyword>
<evidence type="ECO:0000256" key="10">
    <source>
        <dbReference type="ARBA" id="ARBA00037301"/>
    </source>
</evidence>
<protein>
    <recommendedName>
        <fullName evidence="11">UDP-D-xylose:beta-D-glucoside alpha-1,3-D-xylosyltransferase</fullName>
        <ecNumber evidence="11">2.4.2.42</ecNumber>
    </recommendedName>
</protein>
<accession>A0A8S4N3Y8</accession>
<evidence type="ECO:0000313" key="15">
    <source>
        <dbReference type="Proteomes" id="UP000749559"/>
    </source>
</evidence>
<comment type="function">
    <text evidence="10">Glycosyltransferase which elongates the O-linked glucose attached to EGF-like repeats in the extracellular domain of Notch proteins by catalyzing the addition of xylose.</text>
</comment>
<dbReference type="Gene3D" id="3.90.550.10">
    <property type="entry name" value="Spore Coat Polysaccharide Biosynthesis Protein SpsA, Chain A"/>
    <property type="match status" value="1"/>
</dbReference>
<gene>
    <name evidence="14" type="ORF">OFUS_LOCUS2880</name>
</gene>
<dbReference type="AlphaFoldDB" id="A0A8S4N3Y8"/>
<feature type="transmembrane region" description="Helical" evidence="13">
    <location>
        <begin position="12"/>
        <end position="31"/>
    </location>
</feature>
<dbReference type="InterPro" id="IPR029044">
    <property type="entry name" value="Nucleotide-diphossugar_trans"/>
</dbReference>
<dbReference type="InterPro" id="IPR051993">
    <property type="entry name" value="Glycosyltransferase_8"/>
</dbReference>
<keyword evidence="6" id="KW-0735">Signal-anchor</keyword>